<dbReference type="RefSeq" id="WP_123177241.1">
    <property type="nucleotide sequence ID" value="NZ_QWDD01000001.1"/>
</dbReference>
<name>A0A3M9XWS5_9HYPH</name>
<proteinExistence type="predicted"/>
<accession>A0A3M9XWS5</accession>
<evidence type="ECO:0000313" key="2">
    <source>
        <dbReference type="Proteomes" id="UP000268623"/>
    </source>
</evidence>
<comment type="caution">
    <text evidence="1">The sequence shown here is derived from an EMBL/GenBank/DDBJ whole genome shotgun (WGS) entry which is preliminary data.</text>
</comment>
<sequence>MSSLAQPVTVAGPTIIRTVRVNRARTPQEALAATERRQDVNDAAVAEMPRGDSDEAEVIFFKVGRWISDDDLEKEYELRGLVPADPYALAAVNEQDPVFSVDYPNGTHWKNANDRWCYAAFDRWLNDDCGVHVHGSRNEWSTGWWFAGLRKNHSAMVRITSFDSDLFEWGDALCLRVMVGNVTPEEKATALELIDRLQNTLTEMKKVVESI</sequence>
<dbReference type="EMBL" id="QWDD01000001">
    <property type="protein sequence ID" value="RNJ51370.1"/>
    <property type="molecule type" value="Genomic_DNA"/>
</dbReference>
<organism evidence="1 2">
    <name type="scientific">Methylocystis hirsuta</name>
    <dbReference type="NCBI Taxonomy" id="369798"/>
    <lineage>
        <taxon>Bacteria</taxon>
        <taxon>Pseudomonadati</taxon>
        <taxon>Pseudomonadota</taxon>
        <taxon>Alphaproteobacteria</taxon>
        <taxon>Hyphomicrobiales</taxon>
        <taxon>Methylocystaceae</taxon>
        <taxon>Methylocystis</taxon>
    </lineage>
</organism>
<protein>
    <submittedName>
        <fullName evidence="1">Uncharacterized protein</fullName>
    </submittedName>
</protein>
<reference evidence="1 2" key="1">
    <citation type="submission" date="2018-08" db="EMBL/GenBank/DDBJ databases">
        <title>Genome sequence of Methylocystis hirsuta CSC1, a methanotroph able to accumulate PHAs.</title>
        <authorList>
            <person name="Bordel S."/>
            <person name="Rodriguez E."/>
            <person name="Gancedo J."/>
            <person name="Munoz R."/>
        </authorList>
    </citation>
    <scope>NUCLEOTIDE SEQUENCE [LARGE SCALE GENOMIC DNA]</scope>
    <source>
        <strain evidence="1 2">CSC1</strain>
    </source>
</reference>
<keyword evidence="2" id="KW-1185">Reference proteome</keyword>
<dbReference type="AlphaFoldDB" id="A0A3M9XWS5"/>
<evidence type="ECO:0000313" key="1">
    <source>
        <dbReference type="EMBL" id="RNJ51370.1"/>
    </source>
</evidence>
<gene>
    <name evidence="1" type="ORF">D1O30_18995</name>
</gene>
<dbReference type="Proteomes" id="UP000268623">
    <property type="component" value="Unassembled WGS sequence"/>
</dbReference>